<protein>
    <submittedName>
        <fullName evidence="2">Uncharacterized protein</fullName>
    </submittedName>
</protein>
<feature type="transmembrane region" description="Helical" evidence="1">
    <location>
        <begin position="214"/>
        <end position="233"/>
    </location>
</feature>
<evidence type="ECO:0000256" key="1">
    <source>
        <dbReference type="SAM" id="Phobius"/>
    </source>
</evidence>
<keyword evidence="1" id="KW-0472">Membrane</keyword>
<evidence type="ECO:0000313" key="2">
    <source>
        <dbReference type="EMBL" id="WED76238.1"/>
    </source>
</evidence>
<reference evidence="2" key="1">
    <citation type="submission" date="2023-02" db="EMBL/GenBank/DDBJ databases">
        <title>The sequence of Aeromonas allosaccharophila K520.</title>
        <authorList>
            <person name="Luo X."/>
        </authorList>
    </citation>
    <scope>NUCLEOTIDE SEQUENCE</scope>
    <source>
        <strain evidence="2">K520</strain>
    </source>
</reference>
<sequence>MQSTFRKSEKHAFILKAEDTTKIWTKLESYNKSVTASVTFSDSVVREVDSLSELLSFENSNSKKFLQIEFKAVSFDCANITRVELSDSQYNPVSISSSGNDGIVAKVASEIPEIINGLKPWYSKASRIDISILLCILLAIGGMLITLMIPESDKKKVVTFMEAITLLGITTLFFIFIYYLHKILTALKNHICPIATFAIGQGLQRYNLQENIRWGVVIALIVSMAASFLYGLVT</sequence>
<evidence type="ECO:0000313" key="3">
    <source>
        <dbReference type="Proteomes" id="UP001213721"/>
    </source>
</evidence>
<name>A0AAX3NVQ3_9GAMM</name>
<gene>
    <name evidence="2" type="ORF">PYU98_20495</name>
</gene>
<dbReference type="Proteomes" id="UP001213721">
    <property type="component" value="Chromosome"/>
</dbReference>
<accession>A0AAX3NVQ3</accession>
<keyword evidence="1" id="KW-1133">Transmembrane helix</keyword>
<organism evidence="2 3">
    <name type="scientific">Aeromonas allosaccharophila</name>
    <dbReference type="NCBI Taxonomy" id="656"/>
    <lineage>
        <taxon>Bacteria</taxon>
        <taxon>Pseudomonadati</taxon>
        <taxon>Pseudomonadota</taxon>
        <taxon>Gammaproteobacteria</taxon>
        <taxon>Aeromonadales</taxon>
        <taxon>Aeromonadaceae</taxon>
        <taxon>Aeromonas</taxon>
    </lineage>
</organism>
<feature type="transmembrane region" description="Helical" evidence="1">
    <location>
        <begin position="128"/>
        <end position="149"/>
    </location>
</feature>
<dbReference type="EMBL" id="CP118988">
    <property type="protein sequence ID" value="WED76238.1"/>
    <property type="molecule type" value="Genomic_DNA"/>
</dbReference>
<proteinExistence type="predicted"/>
<dbReference type="AlphaFoldDB" id="A0AAX3NVQ3"/>
<keyword evidence="1" id="KW-0812">Transmembrane</keyword>
<dbReference type="RefSeq" id="WP_275057013.1">
    <property type="nucleotide sequence ID" value="NZ_CP118988.1"/>
</dbReference>
<feature type="transmembrane region" description="Helical" evidence="1">
    <location>
        <begin position="161"/>
        <end position="180"/>
    </location>
</feature>